<evidence type="ECO:0000313" key="3">
    <source>
        <dbReference type="Proteomes" id="UP000078316"/>
    </source>
</evidence>
<evidence type="ECO:0000256" key="1">
    <source>
        <dbReference type="SAM" id="SignalP"/>
    </source>
</evidence>
<accession>A0A179S8B8</accession>
<sequence>MRTCALAFAALAVAVAVPAEAARRAKPQSEPAPFPQAGDRWHLSVRSPAEAGRERFARVYADPVEGTERWAMKVTCGTASKANGRERIELQATGEGGRDRSGNLGWTWTPVGGGETGGAAFLFERGLEPEVHMAPPCPSGRGDLSSGD</sequence>
<dbReference type="RefSeq" id="WP_048437416.1">
    <property type="nucleotide sequence ID" value="NZ_LWHQ01000028.1"/>
</dbReference>
<organism evidence="2 3">
    <name type="scientific">Methylobacterium platani</name>
    <dbReference type="NCBI Taxonomy" id="427683"/>
    <lineage>
        <taxon>Bacteria</taxon>
        <taxon>Pseudomonadati</taxon>
        <taxon>Pseudomonadota</taxon>
        <taxon>Alphaproteobacteria</taxon>
        <taxon>Hyphomicrobiales</taxon>
        <taxon>Methylobacteriaceae</taxon>
        <taxon>Methylobacterium</taxon>
    </lineage>
</organism>
<feature type="signal peptide" evidence="1">
    <location>
        <begin position="1"/>
        <end position="21"/>
    </location>
</feature>
<comment type="caution">
    <text evidence="2">The sequence shown here is derived from an EMBL/GenBank/DDBJ whole genome shotgun (WGS) entry which is preliminary data.</text>
</comment>
<reference evidence="2 3" key="1">
    <citation type="submission" date="2016-04" db="EMBL/GenBank/DDBJ databases">
        <authorList>
            <person name="Evans L.H."/>
            <person name="Alamgir A."/>
            <person name="Owens N."/>
            <person name="Weber N.D."/>
            <person name="Virtaneva K."/>
            <person name="Barbian K."/>
            <person name="Babar A."/>
            <person name="Rosenke K."/>
        </authorList>
    </citation>
    <scope>NUCLEOTIDE SEQUENCE [LARGE SCALE GENOMIC DNA]</scope>
    <source>
        <strain evidence="2 3">PMB02</strain>
    </source>
</reference>
<name>A0A179S8B8_9HYPH</name>
<evidence type="ECO:0000313" key="2">
    <source>
        <dbReference type="EMBL" id="OAS23955.1"/>
    </source>
</evidence>
<keyword evidence="1" id="KW-0732">Signal</keyword>
<dbReference type="AlphaFoldDB" id="A0A179S8B8"/>
<gene>
    <name evidence="2" type="ORF">A5481_16035</name>
</gene>
<feature type="chain" id="PRO_5008105771" evidence="1">
    <location>
        <begin position="22"/>
        <end position="148"/>
    </location>
</feature>
<dbReference type="OrthoDB" id="8005440at2"/>
<protein>
    <submittedName>
        <fullName evidence="2">Uncharacterized protein</fullName>
    </submittedName>
</protein>
<dbReference type="STRING" id="427683.A5481_16035"/>
<dbReference type="Proteomes" id="UP000078316">
    <property type="component" value="Unassembled WGS sequence"/>
</dbReference>
<dbReference type="EMBL" id="LWHQ01000028">
    <property type="protein sequence ID" value="OAS23955.1"/>
    <property type="molecule type" value="Genomic_DNA"/>
</dbReference>
<proteinExistence type="predicted"/>